<dbReference type="AlphaFoldDB" id="A0A4Y1N3U8"/>
<dbReference type="RefSeq" id="WP_147290836.1">
    <property type="nucleotide sequence ID" value="NZ_CP025189.1"/>
</dbReference>
<name>A0A4Y1N3U8_9PROT</name>
<sequence>MPKVRVRTSLAVKVAGISRIAFNEAVSDGYFNCAPKTRKGSARVFEEHELIGLCIFGLLLENMPAREAGLLACEAQEIARCGRDETRIVLIKSTLRDDRMFPGSEVDQCNPERLSETLSHHGMGLERARYEFNLDTIRMIIAQAIEDELSIVGQDDGSD</sequence>
<evidence type="ECO:0008006" key="2">
    <source>
        <dbReference type="Google" id="ProtNLM"/>
    </source>
</evidence>
<dbReference type="EMBL" id="CP025189">
    <property type="protein sequence ID" value="AWV24700.1"/>
    <property type="molecule type" value="Genomic_DNA"/>
</dbReference>
<protein>
    <recommendedName>
        <fullName evidence="2">HTH merR-type domain-containing protein</fullName>
    </recommendedName>
</protein>
<accession>A0A4Y1N3U8</accession>
<reference evidence="1" key="1">
    <citation type="submission" date="2017-12" db="EMBL/GenBank/DDBJ databases">
        <authorList>
            <person name="Martens C."/>
            <person name="Dahlstrom E."/>
            <person name="Barbian K."/>
            <person name="Sykora L."/>
            <person name="Ricklefs S."/>
            <person name="Bruno D."/>
            <person name="Anzick I."/>
            <person name="Myles I."/>
            <person name="Datta S.K."/>
        </authorList>
    </citation>
    <scope>NUCLEOTIDE SEQUENCE</scope>
    <source>
        <strain evidence="1">AD2</strain>
    </source>
</reference>
<gene>
    <name evidence="1" type="ORF">RADP37_05359</name>
</gene>
<proteinExistence type="predicted"/>
<evidence type="ECO:0000313" key="1">
    <source>
        <dbReference type="EMBL" id="AWV24700.1"/>
    </source>
</evidence>
<organism evidence="1">
    <name type="scientific">Roseomonas mucosa</name>
    <dbReference type="NCBI Taxonomy" id="207340"/>
    <lineage>
        <taxon>Bacteria</taxon>
        <taxon>Pseudomonadati</taxon>
        <taxon>Pseudomonadota</taxon>
        <taxon>Alphaproteobacteria</taxon>
        <taxon>Acetobacterales</taxon>
        <taxon>Roseomonadaceae</taxon>
        <taxon>Roseomonas</taxon>
    </lineage>
</organism>